<dbReference type="RefSeq" id="WP_211553195.1">
    <property type="nucleotide sequence ID" value="NZ_CP073695.1"/>
</dbReference>
<feature type="transmembrane region" description="Helical" evidence="6">
    <location>
        <begin position="12"/>
        <end position="33"/>
    </location>
</feature>
<dbReference type="GO" id="GO:0005886">
    <property type="term" value="C:plasma membrane"/>
    <property type="evidence" value="ECO:0007669"/>
    <property type="project" value="UniProtKB-SubCell"/>
</dbReference>
<feature type="transmembrane region" description="Helical" evidence="6">
    <location>
        <begin position="372"/>
        <end position="391"/>
    </location>
</feature>
<dbReference type="InterPro" id="IPR002797">
    <property type="entry name" value="Polysacc_synth"/>
</dbReference>
<dbReference type="KEGG" id="hss:J7656_09900"/>
<proteinExistence type="predicted"/>
<feature type="transmembrane region" description="Helical" evidence="6">
    <location>
        <begin position="73"/>
        <end position="97"/>
    </location>
</feature>
<reference evidence="7 8" key="1">
    <citation type="submission" date="2021-03" db="EMBL/GenBank/DDBJ databases">
        <title>Halorubrum sodomense MBLA0099, Whole genome shotgun sequencing.</title>
        <authorList>
            <person name="Seo M.-J."/>
            <person name="Cho E.-S."/>
            <person name="Hwang C.Y."/>
        </authorList>
    </citation>
    <scope>NUCLEOTIDE SEQUENCE [LARGE SCALE GENOMIC DNA]</scope>
    <source>
        <strain evidence="7 8">MBLA0099</strain>
    </source>
</reference>
<evidence type="ECO:0000256" key="6">
    <source>
        <dbReference type="SAM" id="Phobius"/>
    </source>
</evidence>
<dbReference type="AlphaFoldDB" id="A0A8T8LIZ6"/>
<evidence type="ECO:0000256" key="1">
    <source>
        <dbReference type="ARBA" id="ARBA00004651"/>
    </source>
</evidence>
<feature type="transmembrane region" description="Helical" evidence="6">
    <location>
        <begin position="168"/>
        <end position="186"/>
    </location>
</feature>
<dbReference type="PANTHER" id="PTHR30250:SF28">
    <property type="entry name" value="POLYSACCHARIDE BIOSYNTHESIS PROTEIN"/>
    <property type="match status" value="1"/>
</dbReference>
<evidence type="ECO:0000256" key="4">
    <source>
        <dbReference type="ARBA" id="ARBA00022989"/>
    </source>
</evidence>
<feature type="transmembrane region" description="Helical" evidence="6">
    <location>
        <begin position="434"/>
        <end position="454"/>
    </location>
</feature>
<name>A0A8T8LIZ6_9EURY</name>
<dbReference type="GeneID" id="64827854"/>
<gene>
    <name evidence="7" type="ORF">J7656_09900</name>
</gene>
<keyword evidence="2" id="KW-1003">Cell membrane</keyword>
<dbReference type="InterPro" id="IPR050833">
    <property type="entry name" value="Poly_Biosynth_Transport"/>
</dbReference>
<dbReference type="EMBL" id="CP073695">
    <property type="protein sequence ID" value="QUO46916.1"/>
    <property type="molecule type" value="Genomic_DNA"/>
</dbReference>
<dbReference type="PANTHER" id="PTHR30250">
    <property type="entry name" value="PST FAMILY PREDICTED COLANIC ACID TRANSPORTER"/>
    <property type="match status" value="1"/>
</dbReference>
<keyword evidence="5 6" id="KW-0472">Membrane</keyword>
<evidence type="ECO:0000313" key="7">
    <source>
        <dbReference type="EMBL" id="QUO46916.1"/>
    </source>
</evidence>
<evidence type="ECO:0000256" key="2">
    <source>
        <dbReference type="ARBA" id="ARBA00022475"/>
    </source>
</evidence>
<evidence type="ECO:0000256" key="3">
    <source>
        <dbReference type="ARBA" id="ARBA00022692"/>
    </source>
</evidence>
<feature type="transmembrane region" description="Helical" evidence="6">
    <location>
        <begin position="412"/>
        <end position="428"/>
    </location>
</feature>
<feature type="transmembrane region" description="Helical" evidence="6">
    <location>
        <begin position="347"/>
        <end position="366"/>
    </location>
</feature>
<feature type="transmembrane region" description="Helical" evidence="6">
    <location>
        <begin position="312"/>
        <end position="335"/>
    </location>
</feature>
<feature type="transmembrane region" description="Helical" evidence="6">
    <location>
        <begin position="242"/>
        <end position="261"/>
    </location>
</feature>
<feature type="transmembrane region" description="Helical" evidence="6">
    <location>
        <begin position="103"/>
        <end position="126"/>
    </location>
</feature>
<keyword evidence="4 6" id="KW-1133">Transmembrane helix</keyword>
<keyword evidence="3 6" id="KW-0812">Transmembrane</keyword>
<organism evidence="7 8">
    <name type="scientific">Halorubrum ruber</name>
    <dbReference type="NCBI Taxonomy" id="2982524"/>
    <lineage>
        <taxon>Archaea</taxon>
        <taxon>Methanobacteriati</taxon>
        <taxon>Methanobacteriota</taxon>
        <taxon>Stenosarchaea group</taxon>
        <taxon>Halobacteria</taxon>
        <taxon>Halobacteriales</taxon>
        <taxon>Haloferacaceae</taxon>
        <taxon>Halorubrum</taxon>
    </lineage>
</organism>
<sequence>MREGKVAISHFAAQVIRSVAGFGTTFFIARYLGAGDLGIYSQALALLFWIKLPGGSITSAASKRMSESDTRSAAFFSAGLVILTLYAALVGVFMLLLRDYIDSYIGLDIALVLALLIAVNLIFDLVKSGFVGLKRVSISGWIGTAEQLLRLGGQISFVLAGFMVIGLVYGHALSLLAFCVLGLLMLRSELTIPTRQAFSEIRSFAQYSWLGSLKSVSLSWADLLVLGLFVSDQLVGVYQASWTLSSFLAIVGGSIATTLFPEISALDSENQYDRVRDLLDDALIYTGIFLIPGAFGAFVIGERLLRIYSPEFSIGNEILVILIAARMVHAFGGQALNALNALDYPDIAFRINGIFITTNVVLNVILVYQFSWYGAATATLLSSLLYFVISWREIILRLGGVEFPILEVGKQVVASTIMMLGLYPIISYTPPSNYLTIGLVGLGASVYALVLLGISKQVRAKVFSLLPASVNL</sequence>
<keyword evidence="8" id="KW-1185">Reference proteome</keyword>
<feature type="transmembrane region" description="Helical" evidence="6">
    <location>
        <begin position="207"/>
        <end position="230"/>
    </location>
</feature>
<dbReference type="OrthoDB" id="112053at2157"/>
<feature type="transmembrane region" description="Helical" evidence="6">
    <location>
        <begin position="282"/>
        <end position="300"/>
    </location>
</feature>
<evidence type="ECO:0000313" key="8">
    <source>
        <dbReference type="Proteomes" id="UP000679341"/>
    </source>
</evidence>
<accession>A0A8T8LIZ6</accession>
<dbReference type="Proteomes" id="UP000679341">
    <property type="component" value="Chromosome"/>
</dbReference>
<dbReference type="Pfam" id="PF01943">
    <property type="entry name" value="Polysacc_synt"/>
    <property type="match status" value="1"/>
</dbReference>
<protein>
    <submittedName>
        <fullName evidence="7">Polysaccharide biosynthesis C-terminal domain-containing protein</fullName>
    </submittedName>
</protein>
<comment type="subcellular location">
    <subcellularLocation>
        <location evidence="1">Cell membrane</location>
        <topology evidence="1">Multi-pass membrane protein</topology>
    </subcellularLocation>
</comment>
<evidence type="ECO:0000256" key="5">
    <source>
        <dbReference type="ARBA" id="ARBA00023136"/>
    </source>
</evidence>